<dbReference type="EMBL" id="BAABLX010000012">
    <property type="protein sequence ID" value="GAA4941232.1"/>
    <property type="molecule type" value="Genomic_DNA"/>
</dbReference>
<evidence type="ECO:0000313" key="2">
    <source>
        <dbReference type="Proteomes" id="UP001409585"/>
    </source>
</evidence>
<reference evidence="2" key="1">
    <citation type="journal article" date="2019" name="Int. J. Syst. Evol. Microbiol.">
        <title>The Global Catalogue of Microorganisms (GCM) 10K type strain sequencing project: providing services to taxonomists for standard genome sequencing and annotation.</title>
        <authorList>
            <consortium name="The Broad Institute Genomics Platform"/>
            <consortium name="The Broad Institute Genome Sequencing Center for Infectious Disease"/>
            <person name="Wu L."/>
            <person name="Ma J."/>
        </authorList>
    </citation>
    <scope>NUCLEOTIDE SEQUENCE [LARGE SCALE GENOMIC DNA]</scope>
    <source>
        <strain evidence="2">JCM 19134</strain>
    </source>
</reference>
<protein>
    <submittedName>
        <fullName evidence="1">Uncharacterized protein</fullName>
    </submittedName>
</protein>
<dbReference type="AlphaFoldDB" id="A0AAV3U260"/>
<evidence type="ECO:0000313" key="1">
    <source>
        <dbReference type="EMBL" id="GAA4941232.1"/>
    </source>
</evidence>
<dbReference type="RefSeq" id="WP_345420873.1">
    <property type="nucleotide sequence ID" value="NZ_AP031496.1"/>
</dbReference>
<name>A0AAV3U260_9ALTE</name>
<dbReference type="Proteomes" id="UP001409585">
    <property type="component" value="Unassembled WGS sequence"/>
</dbReference>
<sequence length="216" mass="24296">MMKDKMAMSSIVVCGVVLAFWAGARVSQLSALQDRGPEQALGLASEASSTRELTALYSKLDDVLLELQQMQYRVEVLEFAQLSTARQDKAQTDVEEPNHESSPALTLEEMEADDNAVIAALHEEMRMNYEAQDRDDKWADAVETSAQDLITQKEELMQTTITQLDCRQSLCEMRAKHSSEQEADLFRDNIGSAVAEYSSTIYWRNEGLETVAYLEK</sequence>
<proteinExistence type="predicted"/>
<gene>
    <name evidence="1" type="ORF">GCM10025791_19540</name>
</gene>
<keyword evidence="2" id="KW-1185">Reference proteome</keyword>
<accession>A0AAV3U260</accession>
<comment type="caution">
    <text evidence="1">The sequence shown here is derived from an EMBL/GenBank/DDBJ whole genome shotgun (WGS) entry which is preliminary data.</text>
</comment>
<organism evidence="1 2">
    <name type="scientific">Halioxenophilus aromaticivorans</name>
    <dbReference type="NCBI Taxonomy" id="1306992"/>
    <lineage>
        <taxon>Bacteria</taxon>
        <taxon>Pseudomonadati</taxon>
        <taxon>Pseudomonadota</taxon>
        <taxon>Gammaproteobacteria</taxon>
        <taxon>Alteromonadales</taxon>
        <taxon>Alteromonadaceae</taxon>
        <taxon>Halioxenophilus</taxon>
    </lineage>
</organism>